<name>A0A0D2AD88_9PEZI</name>
<feature type="compositionally biased region" description="Low complexity" evidence="1">
    <location>
        <begin position="90"/>
        <end position="108"/>
    </location>
</feature>
<feature type="region of interest" description="Disordered" evidence="1">
    <location>
        <begin position="72"/>
        <end position="115"/>
    </location>
</feature>
<dbReference type="STRING" id="253628.A0A0D2AD88"/>
<dbReference type="OrthoDB" id="5054775at2759"/>
<proteinExistence type="predicted"/>
<evidence type="ECO:0000259" key="3">
    <source>
        <dbReference type="Pfam" id="PF11702"/>
    </source>
</evidence>
<dbReference type="Proteomes" id="UP000053259">
    <property type="component" value="Unassembled WGS sequence"/>
</dbReference>
<dbReference type="GO" id="GO:0000122">
    <property type="term" value="P:negative regulation of transcription by RNA polymerase II"/>
    <property type="evidence" value="ECO:0007669"/>
    <property type="project" value="TreeGrafter"/>
</dbReference>
<dbReference type="InParanoid" id="A0A0D2AD88"/>
<dbReference type="AlphaFoldDB" id="A0A0D2AD88"/>
<feature type="region of interest" description="Disordered" evidence="1">
    <location>
        <begin position="313"/>
        <end position="395"/>
    </location>
</feature>
<protein>
    <submittedName>
        <fullName evidence="4">Uncharacterized protein</fullName>
    </submittedName>
</protein>
<sequence length="565" mass="62248">MPFRAQKSLLNLDEKSIEAIDTRNVIDLHGLWSVFHKCADALENGKRLENLSWRLFSREAFCCAPDLSLPSDRGLHSKRNTTSSLDRVPDLSSSVDSHSSSEGLESSSRALPTSARPELIRKAVMEGGARKEKHITPVDLEKIVVSIKSRQDLAPLSPLPPALVPSAPAVHTTHETAQHEQVSKPDSTPQPDVAPAKATSQYVLDSSTSTVATDGFSDMSPPLAGSETTGTDVSATSIVRGFSKDHISCSARSHSQLLPTPTPSGSILKNSATYRSQAPQQPKKKGATFHLGSSSGEFESSFESSYMHGRSSLSEGLRRSKKTTSFNDQVSTLEDESRPKYQDTAVFDDSDEDDDEEQSSSAIEEDDGEDDWEDDDEQSASSSVQERELFQRVDSKPNLVSRRSLLTSMMHEKDRAAALQNAASRSTPAIRRSRTTSPNGPLNSSQHTSITQGLEASRARPIVMTASNTHPPALSPRTTRRNMLSTELTESLRKHILWDRQVNRSTTNAALKRRHTAQDMTKIRHFPGENHPQTFMASKVPQSVKSSWNNNYFDSGLQEYHQKGW</sequence>
<evidence type="ECO:0000259" key="2">
    <source>
        <dbReference type="Pfam" id="PF08550"/>
    </source>
</evidence>
<accession>A0A0D2AD88</accession>
<evidence type="ECO:0000313" key="5">
    <source>
        <dbReference type="Proteomes" id="UP000053259"/>
    </source>
</evidence>
<gene>
    <name evidence="4" type="ORF">PV09_04686</name>
</gene>
<dbReference type="HOGENOM" id="CLU_025004_1_0_1"/>
<dbReference type="Pfam" id="PF08550">
    <property type="entry name" value="GATA_AreA"/>
    <property type="match status" value="1"/>
</dbReference>
<dbReference type="InterPro" id="IPR053043">
    <property type="entry name" value="Ras-cAMP_regulatory"/>
</dbReference>
<evidence type="ECO:0000313" key="4">
    <source>
        <dbReference type="EMBL" id="KIW04410.1"/>
    </source>
</evidence>
<dbReference type="EMBL" id="KN847541">
    <property type="protein sequence ID" value="KIW04410.1"/>
    <property type="molecule type" value="Genomic_DNA"/>
</dbReference>
<dbReference type="GO" id="GO:0031930">
    <property type="term" value="P:mitochondria-nucleus signaling pathway"/>
    <property type="evidence" value="ECO:0007669"/>
    <property type="project" value="TreeGrafter"/>
</dbReference>
<feature type="compositionally biased region" description="Basic and acidic residues" evidence="1">
    <location>
        <begin position="172"/>
        <end position="183"/>
    </location>
</feature>
<organism evidence="4 5">
    <name type="scientific">Verruconis gallopava</name>
    <dbReference type="NCBI Taxonomy" id="253628"/>
    <lineage>
        <taxon>Eukaryota</taxon>
        <taxon>Fungi</taxon>
        <taxon>Dikarya</taxon>
        <taxon>Ascomycota</taxon>
        <taxon>Pezizomycotina</taxon>
        <taxon>Dothideomycetes</taxon>
        <taxon>Pleosporomycetidae</taxon>
        <taxon>Venturiales</taxon>
        <taxon>Sympoventuriaceae</taxon>
        <taxon>Verruconis</taxon>
    </lineage>
</organism>
<feature type="compositionally biased region" description="Basic and acidic residues" evidence="1">
    <location>
        <begin position="385"/>
        <end position="395"/>
    </location>
</feature>
<dbReference type="GO" id="GO:0006808">
    <property type="term" value="P:regulation of nitrogen utilization"/>
    <property type="evidence" value="ECO:0007669"/>
    <property type="project" value="TreeGrafter"/>
</dbReference>
<evidence type="ECO:0000256" key="1">
    <source>
        <dbReference type="SAM" id="MobiDB-lite"/>
    </source>
</evidence>
<keyword evidence="5" id="KW-1185">Reference proteome</keyword>
<dbReference type="PANTHER" id="PTHR28014">
    <property type="entry name" value="NEGATIVE REGULATOR OF RAS-CAMP PATHWAY"/>
    <property type="match status" value="1"/>
</dbReference>
<dbReference type="GeneID" id="27312659"/>
<feature type="compositionally biased region" description="Acidic residues" evidence="1">
    <location>
        <begin position="346"/>
        <end position="378"/>
    </location>
</feature>
<feature type="domain" description="Nitrogen regulatory protein areA GATA-like" evidence="2">
    <location>
        <begin position="31"/>
        <end position="55"/>
    </location>
</feature>
<dbReference type="PANTHER" id="PTHR28014:SF1">
    <property type="entry name" value="NEGATIVE REGULATOR OF RAS-CAMP PATHWAY"/>
    <property type="match status" value="1"/>
</dbReference>
<dbReference type="Pfam" id="PF11702">
    <property type="entry name" value="DUF3295"/>
    <property type="match status" value="1"/>
</dbReference>
<feature type="compositionally biased region" description="Polar residues" evidence="1">
    <location>
        <begin position="435"/>
        <end position="453"/>
    </location>
</feature>
<dbReference type="InterPro" id="IPR021711">
    <property type="entry name" value="DUF3295"/>
</dbReference>
<feature type="region of interest" description="Disordered" evidence="1">
    <location>
        <begin position="274"/>
        <end position="301"/>
    </location>
</feature>
<reference evidence="4 5" key="1">
    <citation type="submission" date="2015-01" db="EMBL/GenBank/DDBJ databases">
        <title>The Genome Sequence of Ochroconis gallopava CBS43764.</title>
        <authorList>
            <consortium name="The Broad Institute Genomics Platform"/>
            <person name="Cuomo C."/>
            <person name="de Hoog S."/>
            <person name="Gorbushina A."/>
            <person name="Stielow B."/>
            <person name="Teixiera M."/>
            <person name="Abouelleil A."/>
            <person name="Chapman S.B."/>
            <person name="Priest M."/>
            <person name="Young S.K."/>
            <person name="Wortman J."/>
            <person name="Nusbaum C."/>
            <person name="Birren B."/>
        </authorList>
    </citation>
    <scope>NUCLEOTIDE SEQUENCE [LARGE SCALE GENOMIC DNA]</scope>
    <source>
        <strain evidence="4 5">CBS 43764</strain>
    </source>
</reference>
<feature type="domain" description="DUF3295" evidence="3">
    <location>
        <begin position="87"/>
        <end position="565"/>
    </location>
</feature>
<dbReference type="RefSeq" id="XP_016214279.1">
    <property type="nucleotide sequence ID" value="XM_016358077.1"/>
</dbReference>
<feature type="compositionally biased region" description="Low complexity" evidence="1">
    <location>
        <begin position="292"/>
        <end position="301"/>
    </location>
</feature>
<dbReference type="InterPro" id="IPR013860">
    <property type="entry name" value="AreA_GATA"/>
</dbReference>
<feature type="region of interest" description="Disordered" evidence="1">
    <location>
        <begin position="154"/>
        <end position="232"/>
    </location>
</feature>
<feature type="region of interest" description="Disordered" evidence="1">
    <location>
        <begin position="414"/>
        <end position="453"/>
    </location>
</feature>
<feature type="compositionally biased region" description="Polar residues" evidence="1">
    <location>
        <begin position="323"/>
        <end position="332"/>
    </location>
</feature>
<dbReference type="GO" id="GO:0005737">
    <property type="term" value="C:cytoplasm"/>
    <property type="evidence" value="ECO:0007669"/>
    <property type="project" value="TreeGrafter"/>
</dbReference>
<dbReference type="VEuPathDB" id="FungiDB:PV09_04686"/>
<feature type="compositionally biased region" description="Polar residues" evidence="1">
    <location>
        <begin position="198"/>
        <end position="212"/>
    </location>
</feature>